<sequence>MTRFRHLLLILVGLLVWIAPAQADVFRPAYLELRELAPEHYAVLWKVPTAPGQRRLSAYPVFPEGAEVVSPPVGTPVDGALVERQEIRVPGGLEGKTIVIEGRALGVTQVIARIERLDGSSQVDALEMEQPLFTINEPAGAGQVAWSYFVLGVEHILGGIDHLLFVLALLLVVRGVKAIIATVTAFTVAHSITLAIATLGWVSVPGPPVEAIIALSIVFVASEVLHGLNGRPGLTARMPWVVAFSFGLLHGFGFAGALEEVGLPQAAIPLALLTFNLGVEAGQLLFVAVILSLRRLFQAAVKRPMRWATVATSYAIGSVAAFWVIERVASFWNPY</sequence>
<organism evidence="2 3">
    <name type="scientific">Marinihelvus fidelis</name>
    <dbReference type="NCBI Taxonomy" id="2613842"/>
    <lineage>
        <taxon>Bacteria</taxon>
        <taxon>Pseudomonadati</taxon>
        <taxon>Pseudomonadota</taxon>
        <taxon>Gammaproteobacteria</taxon>
        <taxon>Chromatiales</taxon>
        <taxon>Wenzhouxiangellaceae</taxon>
        <taxon>Marinihelvus</taxon>
    </lineage>
</organism>
<evidence type="ECO:0000256" key="1">
    <source>
        <dbReference type="SAM" id="Phobius"/>
    </source>
</evidence>
<keyword evidence="1" id="KW-0812">Transmembrane</keyword>
<feature type="transmembrane region" description="Helical" evidence="1">
    <location>
        <begin position="240"/>
        <end position="258"/>
    </location>
</feature>
<keyword evidence="3" id="KW-1185">Reference proteome</keyword>
<feature type="transmembrane region" description="Helical" evidence="1">
    <location>
        <begin position="270"/>
        <end position="293"/>
    </location>
</feature>
<reference evidence="2 3" key="1">
    <citation type="submission" date="2019-09" db="EMBL/GenBank/DDBJ databases">
        <title>Wenzhouxiangella sp. Genome sequencing and assembly.</title>
        <authorList>
            <person name="Zhang R."/>
        </authorList>
    </citation>
    <scope>NUCLEOTIDE SEQUENCE [LARGE SCALE GENOMIC DNA]</scope>
    <source>
        <strain evidence="2 3">W260</strain>
    </source>
</reference>
<keyword evidence="1" id="KW-0472">Membrane</keyword>
<dbReference type="Pfam" id="PF13795">
    <property type="entry name" value="HupE_UreJ_2"/>
    <property type="match status" value="1"/>
</dbReference>
<proteinExistence type="predicted"/>
<name>A0A5N0THT0_9GAMM</name>
<dbReference type="Proteomes" id="UP000325372">
    <property type="component" value="Unassembled WGS sequence"/>
</dbReference>
<evidence type="ECO:0000313" key="3">
    <source>
        <dbReference type="Proteomes" id="UP000325372"/>
    </source>
</evidence>
<dbReference type="RefSeq" id="WP_150862365.1">
    <property type="nucleotide sequence ID" value="NZ_VYXP01000001.1"/>
</dbReference>
<feature type="transmembrane region" description="Helical" evidence="1">
    <location>
        <begin position="208"/>
        <end position="228"/>
    </location>
</feature>
<comment type="caution">
    <text evidence="2">The sequence shown here is derived from an EMBL/GenBank/DDBJ whole genome shotgun (WGS) entry which is preliminary data.</text>
</comment>
<keyword evidence="1" id="KW-1133">Transmembrane helix</keyword>
<gene>
    <name evidence="2" type="ORF">F3N42_00225</name>
</gene>
<feature type="transmembrane region" description="Helical" evidence="1">
    <location>
        <begin position="146"/>
        <end position="172"/>
    </location>
</feature>
<accession>A0A5N0THT0</accession>
<feature type="transmembrane region" description="Helical" evidence="1">
    <location>
        <begin position="179"/>
        <end position="202"/>
    </location>
</feature>
<evidence type="ECO:0000313" key="2">
    <source>
        <dbReference type="EMBL" id="KAA9134014.1"/>
    </source>
</evidence>
<dbReference type="EMBL" id="VYXP01000001">
    <property type="protein sequence ID" value="KAA9134014.1"/>
    <property type="molecule type" value="Genomic_DNA"/>
</dbReference>
<protein>
    <submittedName>
        <fullName evidence="2">HupE/UreJ family protein</fullName>
    </submittedName>
</protein>
<dbReference type="AlphaFoldDB" id="A0A5N0THT0"/>
<dbReference type="InterPro" id="IPR032809">
    <property type="entry name" value="Put_HupE_UreJ"/>
</dbReference>
<feature type="transmembrane region" description="Helical" evidence="1">
    <location>
        <begin position="305"/>
        <end position="325"/>
    </location>
</feature>